<gene>
    <name evidence="1" type="ORF">NA56DRAFT_696374</name>
</gene>
<protein>
    <submittedName>
        <fullName evidence="1">Uncharacterized protein</fullName>
    </submittedName>
</protein>
<organism evidence="1 2">
    <name type="scientific">Hyaloscypha hepaticicola</name>
    <dbReference type="NCBI Taxonomy" id="2082293"/>
    <lineage>
        <taxon>Eukaryota</taxon>
        <taxon>Fungi</taxon>
        <taxon>Dikarya</taxon>
        <taxon>Ascomycota</taxon>
        <taxon>Pezizomycotina</taxon>
        <taxon>Leotiomycetes</taxon>
        <taxon>Helotiales</taxon>
        <taxon>Hyaloscyphaceae</taxon>
        <taxon>Hyaloscypha</taxon>
    </lineage>
</organism>
<proteinExistence type="predicted"/>
<accession>A0A2J6QQQ6</accession>
<dbReference type="EMBL" id="KZ613464">
    <property type="protein sequence ID" value="PMD28597.1"/>
    <property type="molecule type" value="Genomic_DNA"/>
</dbReference>
<dbReference type="Proteomes" id="UP000235672">
    <property type="component" value="Unassembled WGS sequence"/>
</dbReference>
<dbReference type="OrthoDB" id="3513418at2759"/>
<sequence length="204" mass="23753">MAILKSGNDEYEVRIKRYPEKTYFDEYVKTGHREKSSATSCDRYIIGEDGVRYTIEVTLKKGFDFEDFKIILRLKAAKCFAQDLVFEISFWEVNGAQVLLEVQVTKNMECSMPSTSVGTPFKVRILENNDEKEWVDVEDDEDEDLDTIYDPYYDTHDPKVEEPAKEFKHVGTEWNGRIISVDTEKDFVVSTSVPLEADRRKFVE</sequence>
<evidence type="ECO:0000313" key="2">
    <source>
        <dbReference type="Proteomes" id="UP000235672"/>
    </source>
</evidence>
<evidence type="ECO:0000313" key="1">
    <source>
        <dbReference type="EMBL" id="PMD28597.1"/>
    </source>
</evidence>
<name>A0A2J6QQQ6_9HELO</name>
<dbReference type="AlphaFoldDB" id="A0A2J6QQQ6"/>
<keyword evidence="2" id="KW-1185">Reference proteome</keyword>
<reference evidence="1 2" key="1">
    <citation type="submission" date="2016-05" db="EMBL/GenBank/DDBJ databases">
        <title>A degradative enzymes factory behind the ericoid mycorrhizal symbiosis.</title>
        <authorList>
            <consortium name="DOE Joint Genome Institute"/>
            <person name="Martino E."/>
            <person name="Morin E."/>
            <person name="Grelet G."/>
            <person name="Kuo A."/>
            <person name="Kohler A."/>
            <person name="Daghino S."/>
            <person name="Barry K."/>
            <person name="Choi C."/>
            <person name="Cichocki N."/>
            <person name="Clum A."/>
            <person name="Copeland A."/>
            <person name="Hainaut M."/>
            <person name="Haridas S."/>
            <person name="Labutti K."/>
            <person name="Lindquist E."/>
            <person name="Lipzen A."/>
            <person name="Khouja H.-R."/>
            <person name="Murat C."/>
            <person name="Ohm R."/>
            <person name="Olson A."/>
            <person name="Spatafora J."/>
            <person name="Veneault-Fourrey C."/>
            <person name="Henrissat B."/>
            <person name="Grigoriev I."/>
            <person name="Martin F."/>
            <person name="Perotto S."/>
        </authorList>
    </citation>
    <scope>NUCLEOTIDE SEQUENCE [LARGE SCALE GENOMIC DNA]</scope>
    <source>
        <strain evidence="1 2">UAMH 7357</strain>
    </source>
</reference>